<comment type="caution">
    <text evidence="3">The sequence shown here is derived from an EMBL/GenBank/DDBJ whole genome shotgun (WGS) entry which is preliminary data.</text>
</comment>
<accession>A0A0D8B652</accession>
<feature type="compositionally biased region" description="Low complexity" evidence="2">
    <location>
        <begin position="622"/>
        <end position="631"/>
    </location>
</feature>
<keyword evidence="1" id="KW-0175">Coiled coil</keyword>
<feature type="compositionally biased region" description="Gly residues" evidence="2">
    <location>
        <begin position="968"/>
        <end position="979"/>
    </location>
</feature>
<reference evidence="4" key="1">
    <citation type="submission" date="2015-02" db="EMBL/GenBank/DDBJ databases">
        <title>Draft Genome of Frankia sp. CpI1-S.</title>
        <authorList>
            <person name="Oshone R.T."/>
            <person name="Ngom M."/>
            <person name="Ghodhbane-Gtari F."/>
            <person name="Gtari M."/>
            <person name="Morris K."/>
            <person name="Thomas K."/>
            <person name="Sen A."/>
            <person name="Tisa L.S."/>
        </authorList>
    </citation>
    <scope>NUCLEOTIDE SEQUENCE [LARGE SCALE GENOMIC DNA]</scope>
    <source>
        <strain evidence="4">CpI1-S</strain>
    </source>
</reference>
<dbReference type="OrthoDB" id="3305372at2"/>
<feature type="coiled-coil region" evidence="1">
    <location>
        <begin position="424"/>
        <end position="484"/>
    </location>
</feature>
<dbReference type="Proteomes" id="UP000032545">
    <property type="component" value="Unassembled WGS sequence"/>
</dbReference>
<feature type="compositionally biased region" description="Polar residues" evidence="2">
    <location>
        <begin position="832"/>
        <end position="846"/>
    </location>
</feature>
<evidence type="ECO:0000313" key="3">
    <source>
        <dbReference type="EMBL" id="KJE19671.1"/>
    </source>
</evidence>
<gene>
    <name evidence="3" type="ORF">FF36_06039</name>
</gene>
<reference evidence="3 4" key="2">
    <citation type="journal article" date="2016" name="Genome Announc.">
        <title>Permanent Draft Genome Sequences for Two Variants of Frankia sp. Strain CpI1, the First Frankia Strain Isolated from Root Nodules of Comptonia peregrina.</title>
        <authorList>
            <person name="Oshone R."/>
            <person name="Hurst S.G.IV."/>
            <person name="Abebe-Akele F."/>
            <person name="Simpson S."/>
            <person name="Morris K."/>
            <person name="Thomas W.K."/>
            <person name="Tisa L.S."/>
        </authorList>
    </citation>
    <scope>NUCLEOTIDE SEQUENCE [LARGE SCALE GENOMIC DNA]</scope>
    <source>
        <strain evidence="4">CpI1-S</strain>
    </source>
</reference>
<name>A0A0D8B652_9ACTN</name>
<keyword evidence="4" id="KW-1185">Reference proteome</keyword>
<dbReference type="EMBL" id="JYFN01000090">
    <property type="protein sequence ID" value="KJE19671.1"/>
    <property type="molecule type" value="Genomic_DNA"/>
</dbReference>
<protein>
    <submittedName>
        <fullName evidence="3">Uncharacterized protein</fullName>
    </submittedName>
</protein>
<organism evidence="3 4">
    <name type="scientific">Frankia torreyi</name>
    <dbReference type="NCBI Taxonomy" id="1856"/>
    <lineage>
        <taxon>Bacteria</taxon>
        <taxon>Bacillati</taxon>
        <taxon>Actinomycetota</taxon>
        <taxon>Actinomycetes</taxon>
        <taxon>Frankiales</taxon>
        <taxon>Frankiaceae</taxon>
        <taxon>Frankia</taxon>
    </lineage>
</organism>
<proteinExistence type="predicted"/>
<evidence type="ECO:0000313" key="4">
    <source>
        <dbReference type="Proteomes" id="UP000032545"/>
    </source>
</evidence>
<dbReference type="RefSeq" id="WP_052681589.1">
    <property type="nucleotide sequence ID" value="NZ_JYFN01000090.1"/>
</dbReference>
<dbReference type="AlphaFoldDB" id="A0A0D8B652"/>
<evidence type="ECO:0000256" key="1">
    <source>
        <dbReference type="SAM" id="Coils"/>
    </source>
</evidence>
<feature type="region of interest" description="Disordered" evidence="2">
    <location>
        <begin position="942"/>
        <end position="1041"/>
    </location>
</feature>
<feature type="region of interest" description="Disordered" evidence="2">
    <location>
        <begin position="832"/>
        <end position="856"/>
    </location>
</feature>
<feature type="compositionally biased region" description="Low complexity" evidence="2">
    <location>
        <begin position="955"/>
        <end position="967"/>
    </location>
</feature>
<feature type="region of interest" description="Disordered" evidence="2">
    <location>
        <begin position="622"/>
        <end position="662"/>
    </location>
</feature>
<dbReference type="PATRIC" id="fig|1502723.3.peg.6847"/>
<evidence type="ECO:0000256" key="2">
    <source>
        <dbReference type="SAM" id="MobiDB-lite"/>
    </source>
</evidence>
<feature type="compositionally biased region" description="Gly residues" evidence="2">
    <location>
        <begin position="634"/>
        <end position="647"/>
    </location>
</feature>
<sequence length="1041" mass="107393">MAATGPIEDILQTILGYTVGAADGGLNLATGPGDNNSPTQNTNTKRVADNLRPSTIGSAGGAPWLIPEEREEHYHTSGSWKPKFKQGAVTFWRWMSSDSMSNAEQLTVWVGKKDDSSSANRNSLTPAGAADSNPLMDVRAAWTAVFKDIPQIAGPRTPFDPATLRGVNVALQRVGEWAQAIFEDLDNDVSRLDTKVENFDGSAAAAFRDQVNAARRGVQGVLDQIKRWSDPLGQAVTSAVNFVNQLALDNAYWNGQNGQGETRGPIGGPPGVWPDPFALIVQMFDQSTVYSTYGTDPNYNHSGGLWETGRIRGELGEYEYDLWREMYIRFPDWSGVAGDFAVLRQPSWFDADRALRAAWAKKVQDSFAPSLGLAQDMMDKFAAAASAVKLTKMPPVQHTPHHSPDNANTQFNPEDLEKYLNGLNNNLNNGLNDLNNNLNSLNDGLNHDLNDLNNDLNKNLNGLNDNLNGLNNDLNKNLNGLNNDLNNNLNGLNDGLNKNLNGLGDGLNGLNKNLGNGLNGLGDGLNGLGNGLNGLGNDLGGGLNGLNDNLGNGLNGLGNGLNDLGGGLNGLNDNLGNGLNGLGNGLNDLGGGLNGLNDNLGNGLNGPGGDLSGVVGGPGALAGLNNPNGPNSVTGGGLNGLGDGQNLGGLNASGPQTLGDLSPQQLSTLQQAGQLDGVPLTPEQSAALERAGLGAPGAHTLGDLSPEQLQELQRDGLLNDVPLTSQNLQTLGDAGLLGATNGTPHTLGDLSPAQLAELGSSGALDNVPVTDAQLNQLRQDGLLGPNATGLHSLGDLSPAQLADLQQHGLLDSVPVTPGELDTLRQAGLLSPQATTGAGMSDLSLNPGSVGGIGSSDNGLLNPSDLTGQQTPRTFFPTPVDGLDVSTPDPHALAAGTGVQVGNIGQPMARALPGAGGGFGTAGVTLPGSQPLVTGDSSILGRDGTSGLNGSGGANGSAMSGGMPFMPMGGMGGLGGGGQGQQPKERQRNTWLTEDEDVWGTEPECAPAVVGRGDGPADGEPDRPASPVLVPPTPDRRTRRGR</sequence>
<dbReference type="Gene3D" id="1.20.120.20">
    <property type="entry name" value="Apolipoprotein"/>
    <property type="match status" value="1"/>
</dbReference>